<dbReference type="InterPro" id="IPR051199">
    <property type="entry name" value="LPS_LOS_Heptosyltrfase"/>
</dbReference>
<keyword evidence="6 14" id="KW-0808">Transferase</keyword>
<dbReference type="GO" id="GO:0005886">
    <property type="term" value="C:plasma membrane"/>
    <property type="evidence" value="ECO:0007669"/>
    <property type="project" value="UniProtKB-SubCell"/>
</dbReference>
<name>A0A550JHQ0_9BACT</name>
<evidence type="ECO:0000256" key="13">
    <source>
        <dbReference type="ARBA" id="ARBA00049201"/>
    </source>
</evidence>
<organism evidence="14 15">
    <name type="scientific">Trichloromonas acetexigens</name>
    <dbReference type="NCBI Taxonomy" id="38815"/>
    <lineage>
        <taxon>Bacteria</taxon>
        <taxon>Pseudomonadati</taxon>
        <taxon>Thermodesulfobacteriota</taxon>
        <taxon>Desulfuromonadia</taxon>
        <taxon>Desulfuromonadales</taxon>
        <taxon>Trichloromonadaceae</taxon>
        <taxon>Trichloromonas</taxon>
    </lineage>
</organism>
<evidence type="ECO:0000256" key="6">
    <source>
        <dbReference type="ARBA" id="ARBA00022679"/>
    </source>
</evidence>
<dbReference type="SUPFAM" id="SSF53756">
    <property type="entry name" value="UDP-Glycosyltransferase/glycogen phosphorylase"/>
    <property type="match status" value="1"/>
</dbReference>
<keyword evidence="15" id="KW-1185">Reference proteome</keyword>
<comment type="caution">
    <text evidence="14">The sequence shown here is derived from an EMBL/GenBank/DDBJ whole genome shotgun (WGS) entry which is preliminary data.</text>
</comment>
<dbReference type="AlphaFoldDB" id="A0A550JHQ0"/>
<reference evidence="14 15" key="1">
    <citation type="submission" date="2019-07" db="EMBL/GenBank/DDBJ databases">
        <title>Insights of Desulfuromonas acetexigens electromicrobiology.</title>
        <authorList>
            <person name="Katuri K."/>
            <person name="Sapireddy V."/>
            <person name="Shaw D.R."/>
            <person name="Saikaly P."/>
        </authorList>
    </citation>
    <scope>NUCLEOTIDE SEQUENCE [LARGE SCALE GENOMIC DNA]</scope>
    <source>
        <strain evidence="14 15">2873</strain>
    </source>
</reference>
<keyword evidence="4" id="KW-0997">Cell inner membrane</keyword>
<dbReference type="Proteomes" id="UP000317155">
    <property type="component" value="Unassembled WGS sequence"/>
</dbReference>
<dbReference type="PANTHER" id="PTHR30160:SF19">
    <property type="entry name" value="LIPOPOLYSACCHARIDE HEPTOSYLTRANSFERASE 1"/>
    <property type="match status" value="1"/>
</dbReference>
<evidence type="ECO:0000256" key="2">
    <source>
        <dbReference type="ARBA" id="ARBA00004713"/>
    </source>
</evidence>
<keyword evidence="3" id="KW-1003">Cell membrane</keyword>
<evidence type="ECO:0000256" key="11">
    <source>
        <dbReference type="ARBA" id="ARBA00044190"/>
    </source>
</evidence>
<keyword evidence="8" id="KW-0472">Membrane</keyword>
<evidence type="ECO:0000313" key="14">
    <source>
        <dbReference type="EMBL" id="TRO82745.1"/>
    </source>
</evidence>
<comment type="similarity">
    <text evidence="9">Belongs to the glycosyltransferase 9 family.</text>
</comment>
<dbReference type="CDD" id="cd03789">
    <property type="entry name" value="GT9_LPS_heptosyltransferase"/>
    <property type="match status" value="1"/>
</dbReference>
<proteinExistence type="inferred from homology"/>
<evidence type="ECO:0000313" key="15">
    <source>
        <dbReference type="Proteomes" id="UP000317155"/>
    </source>
</evidence>
<keyword evidence="5" id="KW-0328">Glycosyltransferase</keyword>
<dbReference type="GO" id="GO:0009244">
    <property type="term" value="P:lipopolysaccharide core region biosynthetic process"/>
    <property type="evidence" value="ECO:0007669"/>
    <property type="project" value="InterPro"/>
</dbReference>
<dbReference type="PANTHER" id="PTHR30160">
    <property type="entry name" value="TETRAACYLDISACCHARIDE 4'-KINASE-RELATED"/>
    <property type="match status" value="1"/>
</dbReference>
<dbReference type="GO" id="GO:0005829">
    <property type="term" value="C:cytosol"/>
    <property type="evidence" value="ECO:0007669"/>
    <property type="project" value="TreeGrafter"/>
</dbReference>
<dbReference type="Pfam" id="PF01075">
    <property type="entry name" value="Glyco_transf_9"/>
    <property type="match status" value="1"/>
</dbReference>
<evidence type="ECO:0000256" key="4">
    <source>
        <dbReference type="ARBA" id="ARBA00022519"/>
    </source>
</evidence>
<evidence type="ECO:0000256" key="3">
    <source>
        <dbReference type="ARBA" id="ARBA00022475"/>
    </source>
</evidence>
<evidence type="ECO:0000256" key="8">
    <source>
        <dbReference type="ARBA" id="ARBA00023136"/>
    </source>
</evidence>
<dbReference type="GO" id="GO:0008713">
    <property type="term" value="F:ADP-heptose-lipopolysaccharide heptosyltransferase activity"/>
    <property type="evidence" value="ECO:0007669"/>
    <property type="project" value="TreeGrafter"/>
</dbReference>
<dbReference type="InterPro" id="IPR011908">
    <property type="entry name" value="LipoPS_heptosylTferase-I"/>
</dbReference>
<dbReference type="OrthoDB" id="9797795at2"/>
<keyword evidence="7" id="KW-0448">Lipopolysaccharide biosynthesis</keyword>
<dbReference type="Gene3D" id="3.40.50.2000">
    <property type="entry name" value="Glycogen Phosphorylase B"/>
    <property type="match status" value="2"/>
</dbReference>
<evidence type="ECO:0000256" key="10">
    <source>
        <dbReference type="ARBA" id="ARBA00044041"/>
    </source>
</evidence>
<dbReference type="NCBIfam" id="TIGR02193">
    <property type="entry name" value="heptsyl_trn_I"/>
    <property type="match status" value="1"/>
</dbReference>
<accession>A0A550JHQ0</accession>
<dbReference type="EC" id="2.4.99.23" evidence="10"/>
<dbReference type="InterPro" id="IPR002201">
    <property type="entry name" value="Glyco_trans_9"/>
</dbReference>
<dbReference type="RefSeq" id="WP_092057009.1">
    <property type="nucleotide sequence ID" value="NZ_FOJJ01000023.1"/>
</dbReference>
<comment type="subcellular location">
    <subcellularLocation>
        <location evidence="1">Cell inner membrane</location>
        <topology evidence="1">Peripheral membrane protein</topology>
        <orientation evidence="1">Cytoplasmic side</orientation>
    </subcellularLocation>
</comment>
<evidence type="ECO:0000256" key="12">
    <source>
        <dbReference type="ARBA" id="ARBA00044330"/>
    </source>
</evidence>
<evidence type="ECO:0000256" key="1">
    <source>
        <dbReference type="ARBA" id="ARBA00004515"/>
    </source>
</evidence>
<gene>
    <name evidence="14" type="primary">waaC</name>
    <name evidence="14" type="ORF">FL622_06085</name>
</gene>
<comment type="pathway">
    <text evidence="2">Bacterial outer membrane biogenesis; LPS core biosynthesis.</text>
</comment>
<protein>
    <recommendedName>
        <fullName evidence="11">Lipopolysaccharide heptosyltransferase 1</fullName>
        <ecNumber evidence="10">2.4.99.23</ecNumber>
    </recommendedName>
    <alternativeName>
        <fullName evidence="12">ADP-heptose:lipopolysaccharide heptosyltransferase I</fullName>
    </alternativeName>
</protein>
<evidence type="ECO:0000256" key="9">
    <source>
        <dbReference type="ARBA" id="ARBA00043995"/>
    </source>
</evidence>
<evidence type="ECO:0000256" key="7">
    <source>
        <dbReference type="ARBA" id="ARBA00022985"/>
    </source>
</evidence>
<sequence>MKVLIVKISALGDVVHALPVLAYLKSADPAVEIDWLVEKSFAPLLEGHPLIRRVHALEMKSWRRQGWKQAVVGTLGVIRTLRRERYDLVLDLQGNSKSGLFTLLSGAPLRVGFDRDGVREWPNLLASNRRVPLTAADHHVGARALALARAGLPGGNAAPLAGPLPVDAQALAKIEALLTEEGLTGNPLVVLHYGTTWKTKLWPQDSWEQLVALLAEKGLRPILTWGNAEEETAARAIFAASEGQAVIWPRGSLKELVALLSRVDLVVGADTGPVHIAAAVDTPTVSIYRVTDAKRNGPRGEKHIRLQVDLPCSPCLKKTCERDNECGARITVEQVLDAMATLCPALSSDP</sequence>
<evidence type="ECO:0000256" key="5">
    <source>
        <dbReference type="ARBA" id="ARBA00022676"/>
    </source>
</evidence>
<comment type="catalytic activity">
    <reaction evidence="13">
        <text>an alpha-Kdo-(2-&gt;4)-alpha-Kdo-(2-&gt;6)-lipid A + ADP-L-glycero-beta-D-manno-heptose = an L-alpha-D-Hep-(1-&gt;5)-[alpha-Kdo-(2-&gt;4)]-alpha-Kdo-(2-&gt;6)-lipid A + ADP + H(+)</text>
        <dbReference type="Rhea" id="RHEA:74067"/>
        <dbReference type="ChEBI" id="CHEBI:15378"/>
        <dbReference type="ChEBI" id="CHEBI:61506"/>
        <dbReference type="ChEBI" id="CHEBI:176431"/>
        <dbReference type="ChEBI" id="CHEBI:193068"/>
        <dbReference type="ChEBI" id="CHEBI:456216"/>
        <dbReference type="EC" id="2.4.99.23"/>
    </reaction>
</comment>
<dbReference type="EMBL" id="VJVV01000003">
    <property type="protein sequence ID" value="TRO82745.1"/>
    <property type="molecule type" value="Genomic_DNA"/>
</dbReference>